<keyword evidence="3" id="KW-1185">Reference proteome</keyword>
<dbReference type="InterPro" id="IPR007712">
    <property type="entry name" value="RelE/ParE_toxin"/>
</dbReference>
<evidence type="ECO:0000313" key="2">
    <source>
        <dbReference type="EMBL" id="WRS38484.1"/>
    </source>
</evidence>
<reference evidence="2 3" key="1">
    <citation type="submission" date="2023-12" db="EMBL/GenBank/DDBJ databases">
        <title>Thiobacillus sedimentum sp. nov., a chemolithoautotrophic sulfur-oxidizing bacterium isolated from freshwater sediment.</title>
        <authorList>
            <person name="Luo J."/>
            <person name="Dai C."/>
        </authorList>
    </citation>
    <scope>NUCLEOTIDE SEQUENCE [LARGE SCALE GENOMIC DNA]</scope>
    <source>
        <strain evidence="2 3">SCUT-2</strain>
    </source>
</reference>
<proteinExistence type="predicted"/>
<dbReference type="RefSeq" id="WP_324779015.1">
    <property type="nucleotide sequence ID" value="NZ_CP141769.1"/>
</dbReference>
<evidence type="ECO:0000256" key="1">
    <source>
        <dbReference type="ARBA" id="ARBA00022649"/>
    </source>
</evidence>
<dbReference type="Gene3D" id="3.30.2310.20">
    <property type="entry name" value="RelE-like"/>
    <property type="match status" value="1"/>
</dbReference>
<accession>A0ABZ1CGH4</accession>
<keyword evidence="1" id="KW-1277">Toxin-antitoxin system</keyword>
<name>A0ABZ1CGH4_9PROT</name>
<protein>
    <submittedName>
        <fullName evidence="2">Type II toxin-antitoxin system RelE/ParE family toxin</fullName>
    </submittedName>
</protein>
<evidence type="ECO:0000313" key="3">
    <source>
        <dbReference type="Proteomes" id="UP001334732"/>
    </source>
</evidence>
<dbReference type="Proteomes" id="UP001334732">
    <property type="component" value="Chromosome"/>
</dbReference>
<dbReference type="EMBL" id="CP141769">
    <property type="protein sequence ID" value="WRS38484.1"/>
    <property type="molecule type" value="Genomic_DNA"/>
</dbReference>
<gene>
    <name evidence="2" type="ORF">VA613_10765</name>
</gene>
<dbReference type="Pfam" id="PF05016">
    <property type="entry name" value="ParE_toxin"/>
    <property type="match status" value="1"/>
</dbReference>
<sequence length="97" mass="10768">MARLVFAPHALQDVERLTAFLIESDPDAAAATAQLLFGGLRILKEHPLVGRPAEHGYRELLISRGRTGYVALYRFDVERDVAIVLAVRHQREGGFDG</sequence>
<dbReference type="InterPro" id="IPR035093">
    <property type="entry name" value="RelE/ParE_toxin_dom_sf"/>
</dbReference>
<organism evidence="2 3">
    <name type="scientific">Thiobacillus sedimenti</name>
    <dbReference type="NCBI Taxonomy" id="3110231"/>
    <lineage>
        <taxon>Bacteria</taxon>
        <taxon>Pseudomonadati</taxon>
        <taxon>Pseudomonadota</taxon>
        <taxon>Betaproteobacteria</taxon>
        <taxon>Nitrosomonadales</taxon>
        <taxon>Thiobacillaceae</taxon>
        <taxon>Thiobacillus</taxon>
    </lineage>
</organism>